<protein>
    <submittedName>
        <fullName evidence="7">Uncharacterized protein</fullName>
    </submittedName>
</protein>
<accession>A0A813EXD5</accession>
<keyword evidence="5" id="KW-0472">Membrane</keyword>
<dbReference type="GO" id="GO:0005737">
    <property type="term" value="C:cytoplasm"/>
    <property type="evidence" value="ECO:0007669"/>
    <property type="project" value="UniProtKB-ARBA"/>
</dbReference>
<dbReference type="GO" id="GO:0016020">
    <property type="term" value="C:membrane"/>
    <property type="evidence" value="ECO:0007669"/>
    <property type="project" value="UniProtKB-SubCell"/>
</dbReference>
<keyword evidence="4" id="KW-1133">Transmembrane helix</keyword>
<comment type="subcellular location">
    <subcellularLocation>
        <location evidence="1">Membrane</location>
        <topology evidence="1">Multi-pass membrane protein</topology>
    </subcellularLocation>
</comment>
<gene>
    <name evidence="7" type="ORF">PGLA1383_LOCUS20714</name>
</gene>
<dbReference type="InterPro" id="IPR004932">
    <property type="entry name" value="Rer1"/>
</dbReference>
<dbReference type="Pfam" id="PF03248">
    <property type="entry name" value="Rer1"/>
    <property type="match status" value="1"/>
</dbReference>
<dbReference type="AlphaFoldDB" id="A0A813EXD5"/>
<keyword evidence="8" id="KW-1185">Reference proteome</keyword>
<evidence type="ECO:0000256" key="2">
    <source>
        <dbReference type="ARBA" id="ARBA00006070"/>
    </source>
</evidence>
<keyword evidence="3" id="KW-0812">Transmembrane</keyword>
<evidence type="ECO:0000313" key="7">
    <source>
        <dbReference type="EMBL" id="CAE8602473.1"/>
    </source>
</evidence>
<dbReference type="EMBL" id="CAJNNV010014339">
    <property type="protein sequence ID" value="CAE8602473.1"/>
    <property type="molecule type" value="Genomic_DNA"/>
</dbReference>
<name>A0A813EXD5_POLGL</name>
<evidence type="ECO:0000256" key="1">
    <source>
        <dbReference type="ARBA" id="ARBA00004141"/>
    </source>
</evidence>
<organism evidence="7 8">
    <name type="scientific">Polarella glacialis</name>
    <name type="common">Dinoflagellate</name>
    <dbReference type="NCBI Taxonomy" id="89957"/>
    <lineage>
        <taxon>Eukaryota</taxon>
        <taxon>Sar</taxon>
        <taxon>Alveolata</taxon>
        <taxon>Dinophyceae</taxon>
        <taxon>Suessiales</taxon>
        <taxon>Suessiaceae</taxon>
        <taxon>Polarella</taxon>
    </lineage>
</organism>
<evidence type="ECO:0000256" key="6">
    <source>
        <dbReference type="SAM" id="MobiDB-lite"/>
    </source>
</evidence>
<proteinExistence type="inferred from homology"/>
<comment type="similarity">
    <text evidence="2">Belongs to the RER1 family.</text>
</comment>
<evidence type="ECO:0000256" key="3">
    <source>
        <dbReference type="ARBA" id="ARBA00022692"/>
    </source>
</evidence>
<reference evidence="7" key="1">
    <citation type="submission" date="2021-02" db="EMBL/GenBank/DDBJ databases">
        <authorList>
            <person name="Dougan E. K."/>
            <person name="Rhodes N."/>
            <person name="Thang M."/>
            <person name="Chan C."/>
        </authorList>
    </citation>
    <scope>NUCLEOTIDE SEQUENCE</scope>
</reference>
<evidence type="ECO:0000313" key="8">
    <source>
        <dbReference type="Proteomes" id="UP000654075"/>
    </source>
</evidence>
<dbReference type="Proteomes" id="UP000654075">
    <property type="component" value="Unassembled WGS sequence"/>
</dbReference>
<feature type="compositionally biased region" description="Polar residues" evidence="6">
    <location>
        <begin position="1"/>
        <end position="11"/>
    </location>
</feature>
<evidence type="ECO:0000256" key="5">
    <source>
        <dbReference type="ARBA" id="ARBA00023136"/>
    </source>
</evidence>
<sequence>MGKSVSATSASGPDEFAEASNSSDAKMKDMPWLDSIMEVFDNMMEAHKTPSAVMDFYFPDQPDKLKWAQHLEDTCSRNPDATYIHEWGFGYFTLLFIYTMKQQIFHMIKYSYVPWSGSKKSKVQQKGKDESLDV</sequence>
<evidence type="ECO:0000256" key="4">
    <source>
        <dbReference type="ARBA" id="ARBA00022989"/>
    </source>
</evidence>
<comment type="caution">
    <text evidence="7">The sequence shown here is derived from an EMBL/GenBank/DDBJ whole genome shotgun (WGS) entry which is preliminary data.</text>
</comment>
<feature type="region of interest" description="Disordered" evidence="6">
    <location>
        <begin position="1"/>
        <end position="23"/>
    </location>
</feature>